<dbReference type="EMBL" id="BLKX01000003">
    <property type="protein sequence ID" value="GFG83252.1"/>
    <property type="molecule type" value="Genomic_DNA"/>
</dbReference>
<evidence type="ECO:0000256" key="1">
    <source>
        <dbReference type="SAM" id="MobiDB-lite"/>
    </source>
</evidence>
<gene>
    <name evidence="2" type="ORF">MPRG_65280</name>
</gene>
<feature type="region of interest" description="Disordered" evidence="1">
    <location>
        <begin position="100"/>
        <end position="120"/>
    </location>
</feature>
<sequence>MRDRVVSLSTELEGQHERAQVLAERCAEQQRLLDIKDAEIGRLHNQLADLEGLRHQLRKVAEWLAGAADKVAAARDLIASTPSPLAEEPPVVLQNINDDSEQRETSVHQPDSRSGSATVSAVAARDGQELKFRAGAQRMLESLGRMAPLRLSRAQWGMVARMKHRSGTWSTYLGELRRAGLLDENAAGFTLSDKGFDYLGGRPDPLTGRELQQHYLHILRSGAARMLQAVMDVYPESLSRQEISARAGIVVASGTFTTYLGELVRNGLVVYRGKALRASDVLMLGAERAVE</sequence>
<name>A0ABQ1CFW4_9MYCO</name>
<keyword evidence="3" id="KW-1185">Reference proteome</keyword>
<dbReference type="Proteomes" id="UP000465240">
    <property type="component" value="Unassembled WGS sequence"/>
</dbReference>
<evidence type="ECO:0000313" key="3">
    <source>
        <dbReference type="Proteomes" id="UP000465240"/>
    </source>
</evidence>
<evidence type="ECO:0000313" key="2">
    <source>
        <dbReference type="EMBL" id="GFG83252.1"/>
    </source>
</evidence>
<feature type="compositionally biased region" description="Polar residues" evidence="1">
    <location>
        <begin position="107"/>
        <end position="119"/>
    </location>
</feature>
<organism evidence="2 3">
    <name type="scientific">Mycobacterium paragordonae</name>
    <dbReference type="NCBI Taxonomy" id="1389713"/>
    <lineage>
        <taxon>Bacteria</taxon>
        <taxon>Bacillati</taxon>
        <taxon>Actinomycetota</taxon>
        <taxon>Actinomycetes</taxon>
        <taxon>Mycobacteriales</taxon>
        <taxon>Mycobacteriaceae</taxon>
        <taxon>Mycobacterium</taxon>
    </lineage>
</organism>
<dbReference type="RefSeq" id="WP_162951678.1">
    <property type="nucleotide sequence ID" value="NZ_CP025548.1"/>
</dbReference>
<comment type="caution">
    <text evidence="2">The sequence shown here is derived from an EMBL/GenBank/DDBJ whole genome shotgun (WGS) entry which is preliminary data.</text>
</comment>
<proteinExistence type="predicted"/>
<protein>
    <recommendedName>
        <fullName evidence="4">MarR family transcriptional regulator</fullName>
    </recommendedName>
</protein>
<evidence type="ECO:0008006" key="4">
    <source>
        <dbReference type="Google" id="ProtNLM"/>
    </source>
</evidence>
<reference evidence="2 3" key="1">
    <citation type="journal article" date="2019" name="Emerg. Microbes Infect.">
        <title>Comprehensive subspecies identification of 175 nontuberculous mycobacteria species based on 7547 genomic profiles.</title>
        <authorList>
            <person name="Matsumoto Y."/>
            <person name="Kinjo T."/>
            <person name="Motooka D."/>
            <person name="Nabeya D."/>
            <person name="Jung N."/>
            <person name="Uechi K."/>
            <person name="Horii T."/>
            <person name="Iida T."/>
            <person name="Fujita J."/>
            <person name="Nakamura S."/>
        </authorList>
    </citation>
    <scope>NUCLEOTIDE SEQUENCE [LARGE SCALE GENOMIC DNA]</scope>
    <source>
        <strain evidence="2 3">JCM 18565</strain>
    </source>
</reference>
<accession>A0ABQ1CFW4</accession>